<accession>A0A183ALJ6</accession>
<protein>
    <recommendedName>
        <fullName evidence="4">Large ribosomal subunit protein bL19m</fullName>
    </recommendedName>
    <alternativeName>
        <fullName evidence="5">39S ribosomal protein L19, mitochondrial</fullName>
    </alternativeName>
</protein>
<dbReference type="PANTHER" id="PTHR15680:SF9">
    <property type="entry name" value="LARGE RIBOSOMAL SUBUNIT PROTEIN BL19M"/>
    <property type="match status" value="1"/>
</dbReference>
<keyword evidence="2" id="KW-0689">Ribosomal protein</keyword>
<evidence type="ECO:0000313" key="6">
    <source>
        <dbReference type="WBParaSite" id="ECPE_0000785001-mRNA-1"/>
    </source>
</evidence>
<dbReference type="GO" id="GO:0006412">
    <property type="term" value="P:translation"/>
    <property type="evidence" value="ECO:0007669"/>
    <property type="project" value="InterPro"/>
</dbReference>
<dbReference type="PANTHER" id="PTHR15680">
    <property type="entry name" value="RIBOSOMAL PROTEIN L19"/>
    <property type="match status" value="1"/>
</dbReference>
<proteinExistence type="inferred from homology"/>
<dbReference type="GO" id="GO:0003735">
    <property type="term" value="F:structural constituent of ribosome"/>
    <property type="evidence" value="ECO:0007669"/>
    <property type="project" value="InterPro"/>
</dbReference>
<dbReference type="GO" id="GO:0005762">
    <property type="term" value="C:mitochondrial large ribosomal subunit"/>
    <property type="evidence" value="ECO:0007669"/>
    <property type="project" value="TreeGrafter"/>
</dbReference>
<evidence type="ECO:0000256" key="4">
    <source>
        <dbReference type="ARBA" id="ARBA00035288"/>
    </source>
</evidence>
<name>A0A183ALJ6_9TREM</name>
<reference evidence="6" key="1">
    <citation type="submission" date="2016-06" db="UniProtKB">
        <authorList>
            <consortium name="WormBaseParasite"/>
        </authorList>
    </citation>
    <scope>IDENTIFICATION</scope>
</reference>
<comment type="similarity">
    <text evidence="1">Belongs to the bacterial ribosomal protein bL19 family.</text>
</comment>
<evidence type="ECO:0000256" key="1">
    <source>
        <dbReference type="ARBA" id="ARBA00005781"/>
    </source>
</evidence>
<evidence type="ECO:0000256" key="2">
    <source>
        <dbReference type="ARBA" id="ARBA00022980"/>
    </source>
</evidence>
<dbReference type="InterPro" id="IPR001857">
    <property type="entry name" value="Ribosomal_bL19"/>
</dbReference>
<dbReference type="InterPro" id="IPR038657">
    <property type="entry name" value="Ribosomal_bL19_sf"/>
</dbReference>
<dbReference type="InterPro" id="IPR008991">
    <property type="entry name" value="Translation_prot_SH3-like_sf"/>
</dbReference>
<evidence type="ECO:0000256" key="3">
    <source>
        <dbReference type="ARBA" id="ARBA00023274"/>
    </source>
</evidence>
<dbReference type="Pfam" id="PF01245">
    <property type="entry name" value="Ribosomal_L19"/>
    <property type="match status" value="1"/>
</dbReference>
<dbReference type="WBParaSite" id="ECPE_0000785001-mRNA-1">
    <property type="protein sequence ID" value="ECPE_0000785001-mRNA-1"/>
    <property type="gene ID" value="ECPE_0000785001"/>
</dbReference>
<dbReference type="SUPFAM" id="SSF50104">
    <property type="entry name" value="Translation proteins SH3-like domain"/>
    <property type="match status" value="1"/>
</dbReference>
<organism evidence="6">
    <name type="scientific">Echinostoma caproni</name>
    <dbReference type="NCBI Taxonomy" id="27848"/>
    <lineage>
        <taxon>Eukaryota</taxon>
        <taxon>Metazoa</taxon>
        <taxon>Spiralia</taxon>
        <taxon>Lophotrochozoa</taxon>
        <taxon>Platyhelminthes</taxon>
        <taxon>Trematoda</taxon>
        <taxon>Digenea</taxon>
        <taxon>Plagiorchiida</taxon>
        <taxon>Echinostomata</taxon>
        <taxon>Echinostomatoidea</taxon>
        <taxon>Echinostomatidae</taxon>
        <taxon>Echinostoma</taxon>
    </lineage>
</organism>
<dbReference type="AlphaFoldDB" id="A0A183ALJ6"/>
<evidence type="ECO:0000256" key="5">
    <source>
        <dbReference type="ARBA" id="ARBA00035359"/>
    </source>
</evidence>
<keyword evidence="3" id="KW-0687">Ribonucleoprotein</keyword>
<sequence length="122" mass="13993">LAVQVADKFAPNGSHRFVGLCIERYNEGLWTTFTLRNVIDKTAVEIAYELYNPTLQSIEVLLLEKRLDQNLLYLRDAPLQESRIPFDMTPIPHPSNTPPIYHLNCVCACTVICFSRYLHNTV</sequence>
<dbReference type="Gene3D" id="2.30.30.790">
    <property type="match status" value="1"/>
</dbReference>